<dbReference type="Pfam" id="PF03416">
    <property type="entry name" value="Peptidase_C54"/>
    <property type="match status" value="1"/>
</dbReference>
<keyword evidence="5 11" id="KW-0645">Protease</keyword>
<comment type="similarity">
    <text evidence="2 11">Belongs to the peptidase C54 family.</text>
</comment>
<organism evidence="14 15">
    <name type="scientific">Calicophoron daubneyi</name>
    <name type="common">Rumen fluke</name>
    <name type="synonym">Paramphistomum daubneyi</name>
    <dbReference type="NCBI Taxonomy" id="300641"/>
    <lineage>
        <taxon>Eukaryota</taxon>
        <taxon>Metazoa</taxon>
        <taxon>Spiralia</taxon>
        <taxon>Lophotrochozoa</taxon>
        <taxon>Platyhelminthes</taxon>
        <taxon>Trematoda</taxon>
        <taxon>Digenea</taxon>
        <taxon>Plagiorchiida</taxon>
        <taxon>Pronocephalata</taxon>
        <taxon>Paramphistomoidea</taxon>
        <taxon>Paramphistomidae</taxon>
        <taxon>Calicophoron</taxon>
    </lineage>
</organism>
<keyword evidence="6 11" id="KW-0378">Hydrolase</keyword>
<evidence type="ECO:0000259" key="13">
    <source>
        <dbReference type="Pfam" id="PF03416"/>
    </source>
</evidence>
<evidence type="ECO:0000256" key="2">
    <source>
        <dbReference type="ARBA" id="ARBA00010958"/>
    </source>
</evidence>
<evidence type="ECO:0000256" key="5">
    <source>
        <dbReference type="ARBA" id="ARBA00022670"/>
    </source>
</evidence>
<dbReference type="GO" id="GO:0034727">
    <property type="term" value="P:piecemeal microautophagy of the nucleus"/>
    <property type="evidence" value="ECO:0007669"/>
    <property type="project" value="TreeGrafter"/>
</dbReference>
<feature type="region of interest" description="Disordered" evidence="12">
    <location>
        <begin position="282"/>
        <end position="305"/>
    </location>
</feature>
<dbReference type="Proteomes" id="UP001497525">
    <property type="component" value="Unassembled WGS sequence"/>
</dbReference>
<evidence type="ECO:0000256" key="11">
    <source>
        <dbReference type="RuleBase" id="RU363115"/>
    </source>
</evidence>
<protein>
    <recommendedName>
        <fullName evidence="11">Cysteine protease</fullName>
        <ecNumber evidence="11">3.4.22.-</ecNumber>
    </recommendedName>
</protein>
<dbReference type="GO" id="GO:0000423">
    <property type="term" value="P:mitophagy"/>
    <property type="evidence" value="ECO:0007669"/>
    <property type="project" value="TreeGrafter"/>
</dbReference>
<sequence>MENQWEAIFSYATSPPDHPYLPNVDKPVYILGEKYESVKDRKAIADHLRSLFWMTYRKGFPPIFLHNGPVSDAGWGCMHRCSQMMLAEAISRVHLGRAWRWEPGCEDEAYLQIRRMFKDNKYALYSIQNIYILIVLELLTNYPPDFPAMIGMAVDKPIGSWFGPNTAAQVIKKLSAYDPFTDWLVHISVEDGVIVDEIKSRCQQDGPPSRYSSESYHSLPFIVTPPNETVDSEWNLEAIKARVAEDAEVIVKLPSVSPPVTRDLEEDFLEIVLPPTFDFVPEAEPPSAEVPTSSDPSTTTTTKEVAVTDRIESKEPNDNQSDIRLISTRRKSTTSWRPLLLFVPLRLGLYTPNPCYFDAIKTVLQVKQCVGIMGGRPSHAVWIVGTVEDDVLCLDPHTTQPASLDTLTPEDDLTHHCESPIRMPLKRLDPSMVLGFVCPTEAEFDEFCATLEQHVLNQVLGGGRPLFEMHKTRPHYLPPMPSSSMLISLNCSNDEGGGVAKRSPSDSCALVDVEKEDSAHPPSKSNSDGGDDNPAPDQQESRLTEAMNTVRTIWSKCNQVAGDTVRSLAKPQARTTSGTDFEVI</sequence>
<evidence type="ECO:0000256" key="8">
    <source>
        <dbReference type="ARBA" id="ARBA00022927"/>
    </source>
</evidence>
<comment type="catalytic activity">
    <reaction evidence="10">
        <text>[protein]-C-terminal L-amino acid-glycyl-phosphatidylethanolamide + H2O = [protein]-C-terminal L-amino acid-glycine + a 1,2-diacyl-sn-glycero-3-phosphoethanolamine</text>
        <dbReference type="Rhea" id="RHEA:67548"/>
        <dbReference type="Rhea" id="RHEA-COMP:17323"/>
        <dbReference type="Rhea" id="RHEA-COMP:17324"/>
        <dbReference type="ChEBI" id="CHEBI:15377"/>
        <dbReference type="ChEBI" id="CHEBI:64612"/>
        <dbReference type="ChEBI" id="CHEBI:172940"/>
        <dbReference type="ChEBI" id="CHEBI:172941"/>
    </reaction>
    <physiologicalReaction direction="left-to-right" evidence="10">
        <dbReference type="Rhea" id="RHEA:67549"/>
    </physiologicalReaction>
</comment>
<feature type="region of interest" description="Disordered" evidence="12">
    <location>
        <begin position="512"/>
        <end position="548"/>
    </location>
</feature>
<comment type="function">
    <text evidence="11">Cysteine protease that plays a key role in autophagy by mediating both proteolytic activation and delipidation of ATG8 family proteins.</text>
</comment>
<keyword evidence="7" id="KW-0788">Thiol protease</keyword>
<dbReference type="SUPFAM" id="SSF54001">
    <property type="entry name" value="Cysteine proteinases"/>
    <property type="match status" value="1"/>
</dbReference>
<evidence type="ECO:0000256" key="7">
    <source>
        <dbReference type="ARBA" id="ARBA00022807"/>
    </source>
</evidence>
<dbReference type="AlphaFoldDB" id="A0AAV2TUK6"/>
<reference evidence="14" key="1">
    <citation type="submission" date="2024-06" db="EMBL/GenBank/DDBJ databases">
        <authorList>
            <person name="Liu X."/>
            <person name="Lenzi L."/>
            <person name="Haldenby T S."/>
            <person name="Uol C."/>
        </authorList>
    </citation>
    <scope>NUCLEOTIDE SEQUENCE</scope>
</reference>
<keyword evidence="9 11" id="KW-0072">Autophagy</keyword>
<dbReference type="InterPro" id="IPR005078">
    <property type="entry name" value="Peptidase_C54"/>
</dbReference>
<keyword evidence="4 11" id="KW-0963">Cytoplasm</keyword>
<feature type="compositionally biased region" description="Polar residues" evidence="12">
    <location>
        <begin position="573"/>
        <end position="584"/>
    </location>
</feature>
<evidence type="ECO:0000256" key="4">
    <source>
        <dbReference type="ARBA" id="ARBA00022490"/>
    </source>
</evidence>
<evidence type="ECO:0000256" key="9">
    <source>
        <dbReference type="ARBA" id="ARBA00023006"/>
    </source>
</evidence>
<evidence type="ECO:0000256" key="10">
    <source>
        <dbReference type="ARBA" id="ARBA00029362"/>
    </source>
</evidence>
<keyword evidence="3" id="KW-0813">Transport</keyword>
<dbReference type="EMBL" id="CAXLJL010000789">
    <property type="protein sequence ID" value="CAL5140771.1"/>
    <property type="molecule type" value="Genomic_DNA"/>
</dbReference>
<dbReference type="GO" id="GO:0019786">
    <property type="term" value="F:protein-phosphatidylethanolamide deconjugating activity"/>
    <property type="evidence" value="ECO:0007669"/>
    <property type="project" value="InterPro"/>
</dbReference>
<comment type="subcellular location">
    <subcellularLocation>
        <location evidence="1 11">Cytoplasm</location>
    </subcellularLocation>
</comment>
<evidence type="ECO:0000256" key="1">
    <source>
        <dbReference type="ARBA" id="ARBA00004496"/>
    </source>
</evidence>
<feature type="domain" description="Peptidase C54 catalytic" evidence="13">
    <location>
        <begin position="42"/>
        <end position="449"/>
    </location>
</feature>
<dbReference type="PANTHER" id="PTHR22624">
    <property type="entry name" value="CYSTEINE PROTEASE ATG4"/>
    <property type="match status" value="1"/>
</dbReference>
<feature type="region of interest" description="Disordered" evidence="12">
    <location>
        <begin position="563"/>
        <end position="584"/>
    </location>
</feature>
<dbReference type="GO" id="GO:0016485">
    <property type="term" value="P:protein processing"/>
    <property type="evidence" value="ECO:0007669"/>
    <property type="project" value="TreeGrafter"/>
</dbReference>
<comment type="caution">
    <text evidence="14">The sequence shown here is derived from an EMBL/GenBank/DDBJ whole genome shotgun (WGS) entry which is preliminary data.</text>
</comment>
<dbReference type="GO" id="GO:0005737">
    <property type="term" value="C:cytoplasm"/>
    <property type="evidence" value="ECO:0007669"/>
    <property type="project" value="UniProtKB-SubCell"/>
</dbReference>
<dbReference type="GO" id="GO:0004197">
    <property type="term" value="F:cysteine-type endopeptidase activity"/>
    <property type="evidence" value="ECO:0007669"/>
    <property type="project" value="TreeGrafter"/>
</dbReference>
<evidence type="ECO:0000256" key="6">
    <source>
        <dbReference type="ARBA" id="ARBA00022801"/>
    </source>
</evidence>
<feature type="compositionally biased region" description="Low complexity" evidence="12">
    <location>
        <begin position="282"/>
        <end position="302"/>
    </location>
</feature>
<gene>
    <name evidence="14" type="ORF">CDAUBV1_LOCUS16066</name>
</gene>
<keyword evidence="8 11" id="KW-0653">Protein transport</keyword>
<dbReference type="GO" id="GO:0000045">
    <property type="term" value="P:autophagosome assembly"/>
    <property type="evidence" value="ECO:0007669"/>
    <property type="project" value="TreeGrafter"/>
</dbReference>
<dbReference type="GO" id="GO:0015031">
    <property type="term" value="P:protein transport"/>
    <property type="evidence" value="ECO:0007669"/>
    <property type="project" value="UniProtKB-KW"/>
</dbReference>
<dbReference type="InterPro" id="IPR038765">
    <property type="entry name" value="Papain-like_cys_pep_sf"/>
</dbReference>
<proteinExistence type="inferred from homology"/>
<evidence type="ECO:0000256" key="12">
    <source>
        <dbReference type="SAM" id="MobiDB-lite"/>
    </source>
</evidence>
<evidence type="ECO:0000256" key="3">
    <source>
        <dbReference type="ARBA" id="ARBA00022448"/>
    </source>
</evidence>
<dbReference type="EC" id="3.4.22.-" evidence="11"/>
<dbReference type="PANTHER" id="PTHR22624:SF49">
    <property type="entry name" value="CYSTEINE PROTEASE"/>
    <property type="match status" value="1"/>
</dbReference>
<dbReference type="GO" id="GO:0035973">
    <property type="term" value="P:aggrephagy"/>
    <property type="evidence" value="ECO:0007669"/>
    <property type="project" value="TreeGrafter"/>
</dbReference>
<name>A0AAV2TUK6_CALDB</name>
<evidence type="ECO:0000313" key="14">
    <source>
        <dbReference type="EMBL" id="CAL5140771.1"/>
    </source>
</evidence>
<dbReference type="InterPro" id="IPR046792">
    <property type="entry name" value="Peptidase_C54_cat"/>
</dbReference>
<accession>A0AAV2TUK6</accession>
<evidence type="ECO:0000313" key="15">
    <source>
        <dbReference type="Proteomes" id="UP001497525"/>
    </source>
</evidence>